<dbReference type="SMART" id="SM00020">
    <property type="entry name" value="Tryp_SPc"/>
    <property type="match status" value="1"/>
</dbReference>
<keyword evidence="5" id="KW-0391">Immunity</keyword>
<dbReference type="CDD" id="cd00190">
    <property type="entry name" value="Tryp_SPc"/>
    <property type="match status" value="1"/>
</dbReference>
<dbReference type="GO" id="GO:0045087">
    <property type="term" value="P:innate immune response"/>
    <property type="evidence" value="ECO:0007669"/>
    <property type="project" value="UniProtKB-KW"/>
</dbReference>
<dbReference type="SUPFAM" id="SSF50494">
    <property type="entry name" value="Trypsin-like serine proteases"/>
    <property type="match status" value="1"/>
</dbReference>
<name>A0A1S4FRI2_AEDAE</name>
<dbReference type="GO" id="GO:0004252">
    <property type="term" value="F:serine-type endopeptidase activity"/>
    <property type="evidence" value="ECO:0007669"/>
    <property type="project" value="InterPro"/>
</dbReference>
<dbReference type="PROSITE" id="PS00135">
    <property type="entry name" value="TRYPSIN_SER"/>
    <property type="match status" value="1"/>
</dbReference>
<dbReference type="InterPro" id="IPR018114">
    <property type="entry name" value="TRYPSIN_HIS"/>
</dbReference>
<evidence type="ECO:0000256" key="7">
    <source>
        <dbReference type="ARBA" id="ARBA00023180"/>
    </source>
</evidence>
<dbReference type="Pfam" id="PF00089">
    <property type="entry name" value="Trypsin"/>
    <property type="match status" value="1"/>
</dbReference>
<keyword evidence="10" id="KW-1185">Reference proteome</keyword>
<dbReference type="InterPro" id="IPR043504">
    <property type="entry name" value="Peptidase_S1_PA_chymotrypsin"/>
</dbReference>
<keyword evidence="3" id="KW-0399">Innate immunity</keyword>
<keyword evidence="2" id="KW-0964">Secreted</keyword>
<dbReference type="Gene3D" id="2.40.10.10">
    <property type="entry name" value="Trypsin-like serine proteases"/>
    <property type="match status" value="1"/>
</dbReference>
<evidence type="ECO:0000256" key="5">
    <source>
        <dbReference type="ARBA" id="ARBA00022859"/>
    </source>
</evidence>
<evidence type="ECO:0000256" key="8">
    <source>
        <dbReference type="ARBA" id="ARBA00024195"/>
    </source>
</evidence>
<dbReference type="InterPro" id="IPR009003">
    <property type="entry name" value="Peptidase_S1_PA"/>
</dbReference>
<evidence type="ECO:0000256" key="4">
    <source>
        <dbReference type="ARBA" id="ARBA00022729"/>
    </source>
</evidence>
<dbReference type="OrthoDB" id="6339452at2759"/>
<organism evidence="9 10">
    <name type="scientific">Aedes aegypti</name>
    <name type="common">Yellowfever mosquito</name>
    <name type="synonym">Culex aegypti</name>
    <dbReference type="NCBI Taxonomy" id="7159"/>
    <lineage>
        <taxon>Eukaryota</taxon>
        <taxon>Metazoa</taxon>
        <taxon>Ecdysozoa</taxon>
        <taxon>Arthropoda</taxon>
        <taxon>Hexapoda</taxon>
        <taxon>Insecta</taxon>
        <taxon>Pterygota</taxon>
        <taxon>Neoptera</taxon>
        <taxon>Endopterygota</taxon>
        <taxon>Diptera</taxon>
        <taxon>Nematocera</taxon>
        <taxon>Culicoidea</taxon>
        <taxon>Culicidae</taxon>
        <taxon>Culicinae</taxon>
        <taxon>Aedini</taxon>
        <taxon>Aedes</taxon>
        <taxon>Stegomyia</taxon>
    </lineage>
</organism>
<dbReference type="InParanoid" id="A0A1S4FRI2"/>
<dbReference type="PROSITE" id="PS50240">
    <property type="entry name" value="TRYPSIN_DOM"/>
    <property type="match status" value="1"/>
</dbReference>
<dbReference type="Proteomes" id="UP000008820">
    <property type="component" value="Chromosome 2"/>
</dbReference>
<evidence type="ECO:0000256" key="3">
    <source>
        <dbReference type="ARBA" id="ARBA00022588"/>
    </source>
</evidence>
<evidence type="ECO:0000313" key="9">
    <source>
        <dbReference type="EnsemblMetazoa" id="AAEL010867-PA"/>
    </source>
</evidence>
<reference evidence="9 10" key="1">
    <citation type="submission" date="2017-06" db="EMBL/GenBank/DDBJ databases">
        <title>Aedes aegypti genome working group (AGWG) sequencing and assembly.</title>
        <authorList>
            <consortium name="Aedes aegypti Genome Working Group (AGWG)"/>
            <person name="Matthews B.J."/>
        </authorList>
    </citation>
    <scope>NUCLEOTIDE SEQUENCE [LARGE SCALE GENOMIC DNA]</scope>
    <source>
        <strain evidence="9 10">LVP_AGWG</strain>
    </source>
</reference>
<keyword evidence="7" id="KW-0325">Glycoprotein</keyword>
<dbReference type="FunFam" id="2.40.10.10:FF:000028">
    <property type="entry name" value="Serine protease easter"/>
    <property type="match status" value="1"/>
</dbReference>
<sequence>MGLRVGFYLTLFAVLVQGQRISERKCEEYRKLTIKTTAIIPLVVNPNPLKVTSFNCSKTVDLIVGGEVAKKNEFPHQALLGWISPDDPEEYKFECGGSLISERYVLTAAHCFKRGNPDIVRLGEHNIDDDSDNQVDFEIESIERHPEYKFRASYHDIALIKLKENVRFSKVIRPACLWTGQNINVSALIATGFGSMETAGSGSNLLRKVVLQFIDRQICKRQFTGRQFKAGIIDEQLCIGSETSGKDTCQGDSGGPIQTILEPKGCTYHIIAVTSLGPLSCGNSPALYTKVSGYIDWIEGIVWKDE</sequence>
<dbReference type="PROSITE" id="PS00134">
    <property type="entry name" value="TRYPSIN_HIS"/>
    <property type="match status" value="1"/>
</dbReference>
<protein>
    <submittedName>
        <fullName evidence="9">Uncharacterized protein</fullName>
    </submittedName>
</protein>
<gene>
    <name evidence="9" type="primary">5574026</name>
</gene>
<comment type="similarity">
    <text evidence="8">Belongs to the peptidase S1 family. CLIP subfamily.</text>
</comment>
<evidence type="ECO:0000256" key="1">
    <source>
        <dbReference type="ARBA" id="ARBA00004613"/>
    </source>
</evidence>
<accession>A0A1S4FRI2</accession>
<keyword evidence="6" id="KW-1015">Disulfide bond</keyword>
<comment type="subcellular location">
    <subcellularLocation>
        <location evidence="1">Secreted</location>
    </subcellularLocation>
</comment>
<dbReference type="PANTHER" id="PTHR24260:SF147">
    <property type="entry name" value="EG:BACR7A4.3 PROTEIN-RELATED"/>
    <property type="match status" value="1"/>
</dbReference>
<evidence type="ECO:0000256" key="2">
    <source>
        <dbReference type="ARBA" id="ARBA00022525"/>
    </source>
</evidence>
<dbReference type="GO" id="GO:0006508">
    <property type="term" value="P:proteolysis"/>
    <property type="evidence" value="ECO:0007669"/>
    <property type="project" value="InterPro"/>
</dbReference>
<dbReference type="InterPro" id="IPR001314">
    <property type="entry name" value="Peptidase_S1A"/>
</dbReference>
<keyword evidence="4" id="KW-0732">Signal</keyword>
<dbReference type="EnsemblMetazoa" id="AAEL010867-RA">
    <property type="protein sequence ID" value="AAEL010867-PA"/>
    <property type="gene ID" value="AAEL010867"/>
</dbReference>
<dbReference type="PANTHER" id="PTHR24260">
    <property type="match status" value="1"/>
</dbReference>
<proteinExistence type="inferred from homology"/>
<dbReference type="InterPro" id="IPR001254">
    <property type="entry name" value="Trypsin_dom"/>
</dbReference>
<reference evidence="9" key="2">
    <citation type="submission" date="2020-05" db="UniProtKB">
        <authorList>
            <consortium name="EnsemblMetazoa"/>
        </authorList>
    </citation>
    <scope>IDENTIFICATION</scope>
    <source>
        <strain evidence="9">LVP_AGWG</strain>
    </source>
</reference>
<dbReference type="InterPro" id="IPR051333">
    <property type="entry name" value="CLIP_Serine_Protease"/>
</dbReference>
<evidence type="ECO:0000256" key="6">
    <source>
        <dbReference type="ARBA" id="ARBA00023157"/>
    </source>
</evidence>
<dbReference type="InterPro" id="IPR033116">
    <property type="entry name" value="TRYPSIN_SER"/>
</dbReference>
<dbReference type="AlphaFoldDB" id="A0A1S4FRI2"/>
<dbReference type="VEuPathDB" id="VectorBase:AAEL010867"/>
<dbReference type="FunFam" id="2.40.10.10:FF:000054">
    <property type="entry name" value="Complement C1r subcomponent"/>
    <property type="match status" value="1"/>
</dbReference>
<evidence type="ECO:0000313" key="10">
    <source>
        <dbReference type="Proteomes" id="UP000008820"/>
    </source>
</evidence>
<dbReference type="GO" id="GO:0005576">
    <property type="term" value="C:extracellular region"/>
    <property type="evidence" value="ECO:0007669"/>
    <property type="project" value="UniProtKB-SubCell"/>
</dbReference>
<dbReference type="PRINTS" id="PR00722">
    <property type="entry name" value="CHYMOTRYPSIN"/>
</dbReference>